<name>A0A423MBQ3_PSEFL</name>
<dbReference type="EMBL" id="MOBX01000013">
    <property type="protein sequence ID" value="RON80691.1"/>
    <property type="molecule type" value="Genomic_DNA"/>
</dbReference>
<evidence type="ECO:0000313" key="1">
    <source>
        <dbReference type="EMBL" id="RON80691.1"/>
    </source>
</evidence>
<dbReference type="RefSeq" id="WP_123449836.1">
    <property type="nucleotide sequence ID" value="NZ_MOBX01000013.1"/>
</dbReference>
<comment type="caution">
    <text evidence="1">The sequence shown here is derived from an EMBL/GenBank/DDBJ whole genome shotgun (WGS) entry which is preliminary data.</text>
</comment>
<evidence type="ECO:0000313" key="2">
    <source>
        <dbReference type="Proteomes" id="UP000285378"/>
    </source>
</evidence>
<dbReference type="Proteomes" id="UP000285378">
    <property type="component" value="Unassembled WGS sequence"/>
</dbReference>
<accession>A0A423MBQ3</accession>
<dbReference type="AlphaFoldDB" id="A0A423MBQ3"/>
<dbReference type="OrthoDB" id="9979839at2"/>
<sequence>MQDLMAFKEVSRGLFILILALIGSGCASVVYKDAATTYVAAGRQAGKQLEASSRQLDAAQDVIRFDRITSDASCPIRDERLFVRNGDGDPETVAAALKRFENQAALDDCKQLLRCEQSSSSKKRGAPATCASACYSSSERSCLTQLESSYAIALKGAANQPVDQRQALQQESSRFLTLLERTEYRRAGSVESLLVGSGVRDLSEYMDLLAKVAEERKSEYPEDAKALSTRLSSLSKSVSEGTGKKLSAASQETQTQVNSAIEALGNFAGVVQKMAQDAQDASTIKKLVNANEVNVEDLIGRLRAVALGDTNLAAVYSQQAAQRARARLQAKFKSTANAYDRSLLLAARDKYLNPEGDADAATVTQIFDSLSKSHQALVSLVNDPTDEQKIAIANERLQNFKTVVVALADVIQKVK</sequence>
<proteinExistence type="predicted"/>
<reference evidence="1 2" key="1">
    <citation type="submission" date="2016-10" db="EMBL/GenBank/DDBJ databases">
        <title>Comparative genome analysis of multiple Pseudomonas spp. focuses on biocontrol and plant growth promoting traits.</title>
        <authorList>
            <person name="Tao X.-Y."/>
            <person name="Taylor C.G."/>
        </authorList>
    </citation>
    <scope>NUCLEOTIDE SEQUENCE [LARGE SCALE GENOMIC DNA]</scope>
    <source>
        <strain evidence="1 2">28B5</strain>
    </source>
</reference>
<gene>
    <name evidence="1" type="ORF">BK670_10835</name>
</gene>
<protein>
    <submittedName>
        <fullName evidence="1">Uncharacterized protein</fullName>
    </submittedName>
</protein>
<organism evidence="1 2">
    <name type="scientific">Pseudomonas fluorescens</name>
    <dbReference type="NCBI Taxonomy" id="294"/>
    <lineage>
        <taxon>Bacteria</taxon>
        <taxon>Pseudomonadati</taxon>
        <taxon>Pseudomonadota</taxon>
        <taxon>Gammaproteobacteria</taxon>
        <taxon>Pseudomonadales</taxon>
        <taxon>Pseudomonadaceae</taxon>
        <taxon>Pseudomonas</taxon>
    </lineage>
</organism>